<sequence length="114" mass="13221">MNGANYRDFYQKALIPIGLNDLYHYKETSGQKHTIPTHWLIALEGRLKDIENEFYTWIVTIYPSDSNGSFSWNTSCYTSSIYHCIHQAYEHANELVHSGKNGQLFTKNKNEDVS</sequence>
<proteinExistence type="predicted"/>
<comment type="caution">
    <text evidence="1">The sequence shown here is derived from an EMBL/GenBank/DDBJ whole genome shotgun (WGS) entry which is preliminary data.</text>
</comment>
<dbReference type="Proteomes" id="UP000050996">
    <property type="component" value="Unassembled WGS sequence"/>
</dbReference>
<organism evidence="1 2">
    <name type="scientific">Cytobacillus solani</name>
    <dbReference type="NCBI Taxonomy" id="1637975"/>
    <lineage>
        <taxon>Bacteria</taxon>
        <taxon>Bacillati</taxon>
        <taxon>Bacillota</taxon>
        <taxon>Bacilli</taxon>
        <taxon>Bacillales</taxon>
        <taxon>Bacillaceae</taxon>
        <taxon>Cytobacillus</taxon>
    </lineage>
</organism>
<accession>A0A0Q3VGU5</accession>
<dbReference type="PATRIC" id="fig|1637975.4.peg.1806"/>
<gene>
    <name evidence="1" type="ORF">AN957_10105</name>
</gene>
<keyword evidence="2" id="KW-1185">Reference proteome</keyword>
<dbReference type="RefSeq" id="WP_053475394.1">
    <property type="nucleotide sequence ID" value="NZ_CP041305.1"/>
</dbReference>
<dbReference type="EMBL" id="LJIX01000006">
    <property type="protein sequence ID" value="KQL18887.1"/>
    <property type="molecule type" value="Genomic_DNA"/>
</dbReference>
<evidence type="ECO:0000313" key="1">
    <source>
        <dbReference type="EMBL" id="KQL18887.1"/>
    </source>
</evidence>
<name>A0A0Q3VGU5_9BACI</name>
<reference evidence="1 2" key="1">
    <citation type="submission" date="2015-09" db="EMBL/GenBank/DDBJ databases">
        <title>Genome sequencing project for genomic taxonomy and phylogenomics of Bacillus-like bacteria.</title>
        <authorList>
            <person name="Liu B."/>
            <person name="Wang J."/>
            <person name="Zhu Y."/>
            <person name="Liu G."/>
            <person name="Chen Q."/>
            <person name="Chen Z."/>
            <person name="Lan J."/>
            <person name="Che J."/>
            <person name="Ge C."/>
            <person name="Shi H."/>
            <person name="Pan Z."/>
            <person name="Liu X."/>
        </authorList>
    </citation>
    <scope>NUCLEOTIDE SEQUENCE [LARGE SCALE GENOMIC DNA]</scope>
    <source>
        <strain evidence="1 2">FJAT-18043</strain>
    </source>
</reference>
<protein>
    <submittedName>
        <fullName evidence="1">Uncharacterized protein</fullName>
    </submittedName>
</protein>
<evidence type="ECO:0000313" key="2">
    <source>
        <dbReference type="Proteomes" id="UP000050996"/>
    </source>
</evidence>
<dbReference type="AlphaFoldDB" id="A0A0Q3VGU5"/>